<keyword evidence="4" id="KW-1185">Reference proteome</keyword>
<name>A0ABT0BYJ6_9BACT</name>
<dbReference type="PANTHER" id="PTHR43818">
    <property type="entry name" value="BCDNA.GH03377"/>
    <property type="match status" value="1"/>
</dbReference>
<protein>
    <submittedName>
        <fullName evidence="3">Gfo/Idh/MocA family oxidoreductase</fullName>
    </submittedName>
</protein>
<sequence>MEKQTKKMNRREFLGLSALGLASFTILPSWSVNGQKYAPSDRIVFGFIGLGRQGMSDFYAASNCPGVQVVAGCDVDALKRERFMKRVTEWQKKTGWNPRCDTYEFYEEMLDRKDIDVVSIATPDHWHALAAIHACQASKDVYLQKPLTYTISESIALVRAVRANDRVLQVGSQQRSDREFQRAIELVRAGAIGHIESVQVHIGEPPKPFDLPEVPVPPYLNFNAWMGPLTSPNVHYHPDMCPPIDNPEMEEKGPWAVWRNYRETGNGYTGDWGAHHYDITQAALGMDGSGPVEYIPAGYNGTKYCTMKYADGIVVTEQVIENFRKDNPNELGIKFIGTKGWLKVARGYIECSDPSLVKDTPMGAEVSHMQNFVNCIRSRRNPIAPVEVGCSTNIMCCLNNIAHELGRPVKWDPATLSFGDDVEAANHRLYYYKYRNPYTLPYWDK</sequence>
<dbReference type="InterPro" id="IPR050463">
    <property type="entry name" value="Gfo/Idh/MocA_oxidrdct_glycsds"/>
</dbReference>
<dbReference type="Gene3D" id="3.40.50.720">
    <property type="entry name" value="NAD(P)-binding Rossmann-like Domain"/>
    <property type="match status" value="1"/>
</dbReference>
<evidence type="ECO:0000313" key="3">
    <source>
        <dbReference type="EMBL" id="MCJ2379837.1"/>
    </source>
</evidence>
<dbReference type="Pfam" id="PF01408">
    <property type="entry name" value="GFO_IDH_MocA"/>
    <property type="match status" value="1"/>
</dbReference>
<dbReference type="SUPFAM" id="SSF55347">
    <property type="entry name" value="Glyceraldehyde-3-phosphate dehydrogenase-like, C-terminal domain"/>
    <property type="match status" value="1"/>
</dbReference>
<evidence type="ECO:0000259" key="1">
    <source>
        <dbReference type="Pfam" id="PF01408"/>
    </source>
</evidence>
<accession>A0ABT0BYJ6</accession>
<dbReference type="Pfam" id="PF19051">
    <property type="entry name" value="GFO_IDH_MocA_C2"/>
    <property type="match status" value="1"/>
</dbReference>
<dbReference type="EMBL" id="JAKZMM010000007">
    <property type="protein sequence ID" value="MCJ2379837.1"/>
    <property type="molecule type" value="Genomic_DNA"/>
</dbReference>
<dbReference type="InterPro" id="IPR043906">
    <property type="entry name" value="Gfo/Idh/MocA_OxRdtase_bact_C"/>
</dbReference>
<organism evidence="3 4">
    <name type="scientific">Parabacteroides faecalis</name>
    <dbReference type="NCBI Taxonomy" id="2924040"/>
    <lineage>
        <taxon>Bacteria</taxon>
        <taxon>Pseudomonadati</taxon>
        <taxon>Bacteroidota</taxon>
        <taxon>Bacteroidia</taxon>
        <taxon>Bacteroidales</taxon>
        <taxon>Tannerellaceae</taxon>
        <taxon>Parabacteroides</taxon>
    </lineage>
</organism>
<dbReference type="InterPro" id="IPR036291">
    <property type="entry name" value="NAD(P)-bd_dom_sf"/>
</dbReference>
<evidence type="ECO:0000313" key="4">
    <source>
        <dbReference type="Proteomes" id="UP001165444"/>
    </source>
</evidence>
<proteinExistence type="predicted"/>
<dbReference type="Gene3D" id="3.30.360.10">
    <property type="entry name" value="Dihydrodipicolinate Reductase, domain 2"/>
    <property type="match status" value="1"/>
</dbReference>
<dbReference type="Proteomes" id="UP001165444">
    <property type="component" value="Unassembled WGS sequence"/>
</dbReference>
<dbReference type="PANTHER" id="PTHR43818:SF5">
    <property type="entry name" value="OXIDOREDUCTASE FAMILY PROTEIN"/>
    <property type="match status" value="1"/>
</dbReference>
<comment type="caution">
    <text evidence="3">The sequence shown here is derived from an EMBL/GenBank/DDBJ whole genome shotgun (WGS) entry which is preliminary data.</text>
</comment>
<dbReference type="InterPro" id="IPR000683">
    <property type="entry name" value="Gfo/Idh/MocA-like_OxRdtase_N"/>
</dbReference>
<gene>
    <name evidence="3" type="ORF">MUN53_04310</name>
</gene>
<reference evidence="3 4" key="1">
    <citation type="submission" date="2022-03" db="EMBL/GenBank/DDBJ databases">
        <title>Parabacteroides sp. nov. isolated from swine feces.</title>
        <authorList>
            <person name="Bak J.E."/>
        </authorList>
    </citation>
    <scope>NUCLEOTIDE SEQUENCE [LARGE SCALE GENOMIC DNA]</scope>
    <source>
        <strain evidence="3 4">AGMB00274</strain>
    </source>
</reference>
<dbReference type="RefSeq" id="WP_243323556.1">
    <property type="nucleotide sequence ID" value="NZ_JAKZMM010000007.1"/>
</dbReference>
<feature type="domain" description="Gfo/Idh/MocA-like oxidoreductase bacterial type C-terminal" evidence="2">
    <location>
        <begin position="211"/>
        <end position="438"/>
    </location>
</feature>
<dbReference type="SUPFAM" id="SSF51735">
    <property type="entry name" value="NAD(P)-binding Rossmann-fold domains"/>
    <property type="match status" value="1"/>
</dbReference>
<feature type="domain" description="Gfo/Idh/MocA-like oxidoreductase N-terminal" evidence="1">
    <location>
        <begin position="45"/>
        <end position="171"/>
    </location>
</feature>
<evidence type="ECO:0000259" key="2">
    <source>
        <dbReference type="Pfam" id="PF19051"/>
    </source>
</evidence>